<dbReference type="OrthoDB" id="46913at2759"/>
<feature type="compositionally biased region" description="Low complexity" evidence="3">
    <location>
        <begin position="612"/>
        <end position="626"/>
    </location>
</feature>
<evidence type="ECO:0000256" key="1">
    <source>
        <dbReference type="ARBA" id="ARBA00022737"/>
    </source>
</evidence>
<accession>D8LD11</accession>
<evidence type="ECO:0000313" key="6">
    <source>
        <dbReference type="Proteomes" id="UP000002630"/>
    </source>
</evidence>
<dbReference type="InterPro" id="IPR011990">
    <property type="entry name" value="TPR-like_helical_dom_sf"/>
</dbReference>
<dbReference type="Gene3D" id="3.40.50.11980">
    <property type="match status" value="1"/>
</dbReference>
<keyword evidence="1" id="KW-0677">Repeat</keyword>
<protein>
    <recommendedName>
        <fullName evidence="4">PROP1-like PPR domain-containing protein</fullName>
    </recommendedName>
</protein>
<proteinExistence type="predicted"/>
<feature type="compositionally biased region" description="Basic and acidic residues" evidence="3">
    <location>
        <begin position="627"/>
        <end position="645"/>
    </location>
</feature>
<organism evidence="5 6">
    <name type="scientific">Ectocarpus siliculosus</name>
    <name type="common">Brown alga</name>
    <name type="synonym">Conferva siliculosa</name>
    <dbReference type="NCBI Taxonomy" id="2880"/>
    <lineage>
        <taxon>Eukaryota</taxon>
        <taxon>Sar</taxon>
        <taxon>Stramenopiles</taxon>
        <taxon>Ochrophyta</taxon>
        <taxon>PX clade</taxon>
        <taxon>Phaeophyceae</taxon>
        <taxon>Ectocarpales</taxon>
        <taxon>Ectocarpaceae</taxon>
        <taxon>Ectocarpus</taxon>
    </lineage>
</organism>
<evidence type="ECO:0000259" key="4">
    <source>
        <dbReference type="Pfam" id="PF17177"/>
    </source>
</evidence>
<dbReference type="EMBL" id="FN649727">
    <property type="protein sequence ID" value="CBN78378.1"/>
    <property type="molecule type" value="Genomic_DNA"/>
</dbReference>
<dbReference type="STRING" id="2880.D8LD11"/>
<feature type="repeat" description="PPR" evidence="2">
    <location>
        <begin position="130"/>
        <end position="164"/>
    </location>
</feature>
<feature type="region of interest" description="Disordered" evidence="3">
    <location>
        <begin position="486"/>
        <end position="567"/>
    </location>
</feature>
<feature type="domain" description="PROP1-like PPR" evidence="4">
    <location>
        <begin position="34"/>
        <end position="181"/>
    </location>
</feature>
<dbReference type="Proteomes" id="UP000002630">
    <property type="component" value="Linkage Group LG02"/>
</dbReference>
<dbReference type="eggNOG" id="KOG4197">
    <property type="taxonomic scope" value="Eukaryota"/>
</dbReference>
<dbReference type="Gene3D" id="1.25.40.10">
    <property type="entry name" value="Tetratricopeptide repeat domain"/>
    <property type="match status" value="1"/>
</dbReference>
<evidence type="ECO:0000313" key="5">
    <source>
        <dbReference type="EMBL" id="CBN78378.1"/>
    </source>
</evidence>
<feature type="region of interest" description="Disordered" evidence="3">
    <location>
        <begin position="701"/>
        <end position="723"/>
    </location>
</feature>
<name>D8LD11_ECTSI</name>
<dbReference type="AlphaFoldDB" id="D8LD11"/>
<sequence>MSPAALAQRSEPSAPLSQQQLVLDLPQSPRKRQKAFSTMVVNSVKAGDADRALLLYGKAAEVGCMISETVFNAVLSVSNGVRVLSDMVEAGIKPRENHYAFLLREAASRGAFEEAFSQVREMVDGGVRPRLRTYSPLLKGLCHKPDMTLASEVWSHMTAHGVQPTPEEHIDMIKGWAAAGELRPRVADGSVERCLQQLAGMDFELIPCRDAGAAASCDDHVSGSSAGSGDHHLQTLLSAFNADSNFVSSESDVQTYFSSPPRVASVSSASLASGGVCDCCGAALKVVGLDPEARARVRSALVKLASETAYPTPPPPPALPLPPKRRQSSRLDYAYAGEGQGEMDRRGLGEAMGDLERFAAWLEERRREGVHFTTVVDGCNVAYYGQNKEGGKFEISQVDLMARQLERDGERVLVILPERYLRPCVPNSARSRRGKNPSSALSDEDLETIDRWRRRQMLYSCANGTDDDLFWMYFTVSSDATAIEGEEEVTNGDGGAGLRENRQGYKPSNSNGVDGIYVGRQEATPRGGFAGGDDDETRLGGTGEGVGQGGERARTRTGVSSSGDGLAGRLTVVSNDEMRNHRMALLEPVPFKRWRKSQVRGFHFPAILPNDGSRGSSASSTGSSKSSVDEEKGENTSERGRHRPPEQGSSPPLPIVCPSPAFTRDMQVLNKHAWHIPIGEGQDGEPGTKWLCINLAALVEEEEDGQTAEQRPSEVIPRRKYRS</sequence>
<dbReference type="PANTHER" id="PTHR13547">
    <property type="match status" value="1"/>
</dbReference>
<feature type="compositionally biased region" description="Gly residues" evidence="3">
    <location>
        <begin position="540"/>
        <end position="550"/>
    </location>
</feature>
<dbReference type="InParanoid" id="D8LD11"/>
<gene>
    <name evidence="5" type="ORF">Esi_0112_0073</name>
</gene>
<reference evidence="5 6" key="1">
    <citation type="journal article" date="2010" name="Nature">
        <title>The Ectocarpus genome and the independent evolution of multicellularity in brown algae.</title>
        <authorList>
            <person name="Cock J.M."/>
            <person name="Sterck L."/>
            <person name="Rouze P."/>
            <person name="Scornet D."/>
            <person name="Allen A.E."/>
            <person name="Amoutzias G."/>
            <person name="Anthouard V."/>
            <person name="Artiguenave F."/>
            <person name="Aury J.M."/>
            <person name="Badger J.H."/>
            <person name="Beszteri B."/>
            <person name="Billiau K."/>
            <person name="Bonnet E."/>
            <person name="Bothwell J.H."/>
            <person name="Bowler C."/>
            <person name="Boyen C."/>
            <person name="Brownlee C."/>
            <person name="Carrano C.J."/>
            <person name="Charrier B."/>
            <person name="Cho G.Y."/>
            <person name="Coelho S.M."/>
            <person name="Collen J."/>
            <person name="Corre E."/>
            <person name="Da Silva C."/>
            <person name="Delage L."/>
            <person name="Delaroque N."/>
            <person name="Dittami S.M."/>
            <person name="Doulbeau S."/>
            <person name="Elias M."/>
            <person name="Farnham G."/>
            <person name="Gachon C.M."/>
            <person name="Gschloessl B."/>
            <person name="Heesch S."/>
            <person name="Jabbari K."/>
            <person name="Jubin C."/>
            <person name="Kawai H."/>
            <person name="Kimura K."/>
            <person name="Kloareg B."/>
            <person name="Kupper F.C."/>
            <person name="Lang D."/>
            <person name="Le Bail A."/>
            <person name="Leblanc C."/>
            <person name="Lerouge P."/>
            <person name="Lohr M."/>
            <person name="Lopez P.J."/>
            <person name="Martens C."/>
            <person name="Maumus F."/>
            <person name="Michel G."/>
            <person name="Miranda-Saavedra D."/>
            <person name="Morales J."/>
            <person name="Moreau H."/>
            <person name="Motomura T."/>
            <person name="Nagasato C."/>
            <person name="Napoli C.A."/>
            <person name="Nelson D.R."/>
            <person name="Nyvall-Collen P."/>
            <person name="Peters A.F."/>
            <person name="Pommier C."/>
            <person name="Potin P."/>
            <person name="Poulain J."/>
            <person name="Quesneville H."/>
            <person name="Read B."/>
            <person name="Rensing S.A."/>
            <person name="Ritter A."/>
            <person name="Rousvoal S."/>
            <person name="Samanta M."/>
            <person name="Samson G."/>
            <person name="Schroeder D.C."/>
            <person name="Segurens B."/>
            <person name="Strittmatter M."/>
            <person name="Tonon T."/>
            <person name="Tregear J.W."/>
            <person name="Valentin K."/>
            <person name="von Dassow P."/>
            <person name="Yamagishi T."/>
            <person name="Van de Peer Y."/>
            <person name="Wincker P."/>
        </authorList>
    </citation>
    <scope>NUCLEOTIDE SEQUENCE [LARGE SCALE GENOMIC DNA]</scope>
    <source>
        <strain evidence="6">Ec32 / CCAP1310/4</strain>
    </source>
</reference>
<dbReference type="InterPro" id="IPR033443">
    <property type="entry name" value="PROP1-like_PPR_dom"/>
</dbReference>
<dbReference type="EMBL" id="FN647812">
    <property type="protein sequence ID" value="CBN78378.1"/>
    <property type="molecule type" value="Genomic_DNA"/>
</dbReference>
<dbReference type="Pfam" id="PF17177">
    <property type="entry name" value="PPR_long"/>
    <property type="match status" value="1"/>
</dbReference>
<dbReference type="PANTHER" id="PTHR13547:SF1">
    <property type="entry name" value="MITOCHONDRIAL RIBONUCLEASE P CATALYTIC SUBUNIT"/>
    <property type="match status" value="1"/>
</dbReference>
<feature type="region of interest" description="Disordered" evidence="3">
    <location>
        <begin position="605"/>
        <end position="660"/>
    </location>
</feature>
<dbReference type="GO" id="GO:0001682">
    <property type="term" value="P:tRNA 5'-leader removal"/>
    <property type="evidence" value="ECO:0007669"/>
    <property type="project" value="TreeGrafter"/>
</dbReference>
<dbReference type="InterPro" id="IPR002885">
    <property type="entry name" value="PPR_rpt"/>
</dbReference>
<dbReference type="PROSITE" id="PS51375">
    <property type="entry name" value="PPR"/>
    <property type="match status" value="1"/>
</dbReference>
<evidence type="ECO:0000256" key="2">
    <source>
        <dbReference type="PROSITE-ProRule" id="PRU00708"/>
    </source>
</evidence>
<dbReference type="GO" id="GO:0004526">
    <property type="term" value="F:ribonuclease P activity"/>
    <property type="evidence" value="ECO:0007669"/>
    <property type="project" value="TreeGrafter"/>
</dbReference>
<keyword evidence="6" id="KW-1185">Reference proteome</keyword>
<evidence type="ECO:0000256" key="3">
    <source>
        <dbReference type="SAM" id="MobiDB-lite"/>
    </source>
</evidence>